<evidence type="ECO:0000256" key="5">
    <source>
        <dbReference type="ARBA" id="ARBA00022989"/>
    </source>
</evidence>
<dbReference type="GO" id="GO:0022857">
    <property type="term" value="F:transmembrane transporter activity"/>
    <property type="evidence" value="ECO:0007669"/>
    <property type="project" value="InterPro"/>
</dbReference>
<feature type="transmembrane region" description="Helical" evidence="7">
    <location>
        <begin position="398"/>
        <end position="421"/>
    </location>
</feature>
<accession>A0A6J7KBE7</accession>
<dbReference type="PANTHER" id="PTHR23513">
    <property type="entry name" value="INTEGRAL MEMBRANE EFFLUX PROTEIN-RELATED"/>
    <property type="match status" value="1"/>
</dbReference>
<dbReference type="Pfam" id="PF05977">
    <property type="entry name" value="MFS_3"/>
    <property type="match status" value="1"/>
</dbReference>
<evidence type="ECO:0000313" key="9">
    <source>
        <dbReference type="EMBL" id="CAB4951454.1"/>
    </source>
</evidence>
<name>A0A6J7KBE7_9ZZZZ</name>
<evidence type="ECO:0000256" key="4">
    <source>
        <dbReference type="ARBA" id="ARBA00022692"/>
    </source>
</evidence>
<dbReference type="CDD" id="cd06173">
    <property type="entry name" value="MFS_MefA_like"/>
    <property type="match status" value="1"/>
</dbReference>
<feature type="transmembrane region" description="Helical" evidence="7">
    <location>
        <begin position="315"/>
        <end position="333"/>
    </location>
</feature>
<feature type="transmembrane region" description="Helical" evidence="7">
    <location>
        <begin position="199"/>
        <end position="218"/>
    </location>
</feature>
<keyword evidence="4 7" id="KW-0812">Transmembrane</keyword>
<feature type="transmembrane region" description="Helical" evidence="7">
    <location>
        <begin position="130"/>
        <end position="155"/>
    </location>
</feature>
<dbReference type="PROSITE" id="PS50850">
    <property type="entry name" value="MFS"/>
    <property type="match status" value="1"/>
</dbReference>
<feature type="transmembrane region" description="Helical" evidence="7">
    <location>
        <begin position="104"/>
        <end position="124"/>
    </location>
</feature>
<organism evidence="9">
    <name type="scientific">freshwater metagenome</name>
    <dbReference type="NCBI Taxonomy" id="449393"/>
    <lineage>
        <taxon>unclassified sequences</taxon>
        <taxon>metagenomes</taxon>
        <taxon>ecological metagenomes</taxon>
    </lineage>
</organism>
<feature type="transmembrane region" description="Helical" evidence="7">
    <location>
        <begin position="373"/>
        <end position="392"/>
    </location>
</feature>
<keyword evidence="3" id="KW-1003">Cell membrane</keyword>
<dbReference type="InterPro" id="IPR036259">
    <property type="entry name" value="MFS_trans_sf"/>
</dbReference>
<feature type="transmembrane region" description="Helical" evidence="7">
    <location>
        <begin position="339"/>
        <end position="361"/>
    </location>
</feature>
<dbReference type="AlphaFoldDB" id="A0A6J7KBE7"/>
<feature type="transmembrane region" description="Helical" evidence="7">
    <location>
        <begin position="284"/>
        <end position="303"/>
    </location>
</feature>
<keyword evidence="2" id="KW-0813">Transport</keyword>
<sequence length="427" mass="45690">MAAERTITWAEENIVCATVNGCKPVERESATAAFRNPEFRTVWLGTFVSSIGTWMQNVVLGAYVLMLTGNPWFVALTFFACMGPQLFLSPVGGLLADIMDRRRLLVVLQLEQLIFSVALAFVASRENPNTWAIFACALMVGIGNALSAPAVASLLPTLVKPEDLKGAVALQATQYNLSRVIGAMSGAVLLSVFDFGFLFVINAATYVFAIVSVVIAKYPGHISEPSSNSGLQQLSSGFRIAAADPLIRRVLTTMAMFSFFSLTFVGLLPVIATDNFGIPVPSSTYALLYSVYGLGALVASVSVGGYLRGRSLARLIQGAFLVFAALLACYALTRRIELAFPVGFVLGFAYFSLITSMSMTLQAHLDDSIRGRISGLWMMTFNGTVPLGSLVAGVSLLFINVTALLLFGAVVAVLLAFYCNLSKVGIE</sequence>
<feature type="domain" description="Major facilitator superfamily (MFS) profile" evidence="8">
    <location>
        <begin position="38"/>
        <end position="426"/>
    </location>
</feature>
<dbReference type="Gene3D" id="1.20.1250.20">
    <property type="entry name" value="MFS general substrate transporter like domains"/>
    <property type="match status" value="1"/>
</dbReference>
<dbReference type="EMBL" id="CAFBNF010000172">
    <property type="protein sequence ID" value="CAB4951454.1"/>
    <property type="molecule type" value="Genomic_DNA"/>
</dbReference>
<evidence type="ECO:0000259" key="8">
    <source>
        <dbReference type="PROSITE" id="PS50850"/>
    </source>
</evidence>
<reference evidence="9" key="1">
    <citation type="submission" date="2020-05" db="EMBL/GenBank/DDBJ databases">
        <authorList>
            <person name="Chiriac C."/>
            <person name="Salcher M."/>
            <person name="Ghai R."/>
            <person name="Kavagutti S V."/>
        </authorList>
    </citation>
    <scope>NUCLEOTIDE SEQUENCE</scope>
</reference>
<dbReference type="PANTHER" id="PTHR23513:SF11">
    <property type="entry name" value="STAPHYLOFERRIN A TRANSPORTER"/>
    <property type="match status" value="1"/>
</dbReference>
<dbReference type="GO" id="GO:0005886">
    <property type="term" value="C:plasma membrane"/>
    <property type="evidence" value="ECO:0007669"/>
    <property type="project" value="UniProtKB-SubCell"/>
</dbReference>
<comment type="subcellular location">
    <subcellularLocation>
        <location evidence="1">Cell membrane</location>
        <topology evidence="1">Multi-pass membrane protein</topology>
    </subcellularLocation>
</comment>
<dbReference type="InterPro" id="IPR020846">
    <property type="entry name" value="MFS_dom"/>
</dbReference>
<keyword evidence="5 7" id="KW-1133">Transmembrane helix</keyword>
<keyword evidence="6 7" id="KW-0472">Membrane</keyword>
<protein>
    <submittedName>
        <fullName evidence="9">Unannotated protein</fullName>
    </submittedName>
</protein>
<feature type="transmembrane region" description="Helical" evidence="7">
    <location>
        <begin position="72"/>
        <end position="92"/>
    </location>
</feature>
<evidence type="ECO:0000256" key="6">
    <source>
        <dbReference type="ARBA" id="ARBA00023136"/>
    </source>
</evidence>
<proteinExistence type="predicted"/>
<evidence type="ECO:0000256" key="1">
    <source>
        <dbReference type="ARBA" id="ARBA00004651"/>
    </source>
</evidence>
<feature type="transmembrane region" description="Helical" evidence="7">
    <location>
        <begin position="42"/>
        <end position="66"/>
    </location>
</feature>
<evidence type="ECO:0000256" key="7">
    <source>
        <dbReference type="SAM" id="Phobius"/>
    </source>
</evidence>
<dbReference type="InterPro" id="IPR010290">
    <property type="entry name" value="TM_effector"/>
</dbReference>
<evidence type="ECO:0000256" key="2">
    <source>
        <dbReference type="ARBA" id="ARBA00022448"/>
    </source>
</evidence>
<dbReference type="SUPFAM" id="SSF103473">
    <property type="entry name" value="MFS general substrate transporter"/>
    <property type="match status" value="1"/>
</dbReference>
<gene>
    <name evidence="9" type="ORF">UFOPK3773_01432</name>
</gene>
<feature type="transmembrane region" description="Helical" evidence="7">
    <location>
        <begin position="250"/>
        <end position="272"/>
    </location>
</feature>
<evidence type="ECO:0000256" key="3">
    <source>
        <dbReference type="ARBA" id="ARBA00022475"/>
    </source>
</evidence>